<dbReference type="AlphaFoldDB" id="A0A9P4RDQ6"/>
<evidence type="ECO:0000313" key="3">
    <source>
        <dbReference type="Proteomes" id="UP000799444"/>
    </source>
</evidence>
<proteinExistence type="predicted"/>
<dbReference type="Proteomes" id="UP000799444">
    <property type="component" value="Unassembled WGS sequence"/>
</dbReference>
<keyword evidence="1" id="KW-1133">Transmembrane helix</keyword>
<evidence type="ECO:0000313" key="2">
    <source>
        <dbReference type="EMBL" id="KAF2741291.1"/>
    </source>
</evidence>
<organism evidence="2 3">
    <name type="scientific">Polyplosphaeria fusca</name>
    <dbReference type="NCBI Taxonomy" id="682080"/>
    <lineage>
        <taxon>Eukaryota</taxon>
        <taxon>Fungi</taxon>
        <taxon>Dikarya</taxon>
        <taxon>Ascomycota</taxon>
        <taxon>Pezizomycotina</taxon>
        <taxon>Dothideomycetes</taxon>
        <taxon>Pleosporomycetidae</taxon>
        <taxon>Pleosporales</taxon>
        <taxon>Tetraplosphaeriaceae</taxon>
        <taxon>Polyplosphaeria</taxon>
    </lineage>
</organism>
<feature type="transmembrane region" description="Helical" evidence="1">
    <location>
        <begin position="45"/>
        <end position="68"/>
    </location>
</feature>
<evidence type="ECO:0000256" key="1">
    <source>
        <dbReference type="SAM" id="Phobius"/>
    </source>
</evidence>
<protein>
    <submittedName>
        <fullName evidence="2">Uncharacterized protein</fullName>
    </submittedName>
</protein>
<name>A0A9P4RDQ6_9PLEO</name>
<accession>A0A9P4RDQ6</accession>
<sequence>MSGEEQAQPGCCVLPPPLEICLVWCWDWVYGTAEPLLFMGAGMSFHTSIFFGILSRIVILVADARGFVHVLSMYERRRGLGSKDVGNECGEYTYT</sequence>
<reference evidence="2" key="1">
    <citation type="journal article" date="2020" name="Stud. Mycol.">
        <title>101 Dothideomycetes genomes: a test case for predicting lifestyles and emergence of pathogens.</title>
        <authorList>
            <person name="Haridas S."/>
            <person name="Albert R."/>
            <person name="Binder M."/>
            <person name="Bloem J."/>
            <person name="Labutti K."/>
            <person name="Salamov A."/>
            <person name="Andreopoulos B."/>
            <person name="Baker S."/>
            <person name="Barry K."/>
            <person name="Bills G."/>
            <person name="Bluhm B."/>
            <person name="Cannon C."/>
            <person name="Castanera R."/>
            <person name="Culley D."/>
            <person name="Daum C."/>
            <person name="Ezra D."/>
            <person name="Gonzalez J."/>
            <person name="Henrissat B."/>
            <person name="Kuo A."/>
            <person name="Liang C."/>
            <person name="Lipzen A."/>
            <person name="Lutzoni F."/>
            <person name="Magnuson J."/>
            <person name="Mondo S."/>
            <person name="Nolan M."/>
            <person name="Ohm R."/>
            <person name="Pangilinan J."/>
            <person name="Park H.-J."/>
            <person name="Ramirez L."/>
            <person name="Alfaro M."/>
            <person name="Sun H."/>
            <person name="Tritt A."/>
            <person name="Yoshinaga Y."/>
            <person name="Zwiers L.-H."/>
            <person name="Turgeon B."/>
            <person name="Goodwin S."/>
            <person name="Spatafora J."/>
            <person name="Crous P."/>
            <person name="Grigoriev I."/>
        </authorList>
    </citation>
    <scope>NUCLEOTIDE SEQUENCE</scope>
    <source>
        <strain evidence="2">CBS 125425</strain>
    </source>
</reference>
<keyword evidence="1" id="KW-0812">Transmembrane</keyword>
<comment type="caution">
    <text evidence="2">The sequence shown here is derived from an EMBL/GenBank/DDBJ whole genome shotgun (WGS) entry which is preliminary data.</text>
</comment>
<dbReference type="EMBL" id="ML996097">
    <property type="protein sequence ID" value="KAF2741291.1"/>
    <property type="molecule type" value="Genomic_DNA"/>
</dbReference>
<keyword evidence="3" id="KW-1185">Reference proteome</keyword>
<keyword evidence="1" id="KW-0472">Membrane</keyword>
<gene>
    <name evidence="2" type="ORF">EJ04DRAFT_1758</name>
</gene>